<feature type="region of interest" description="Disordered" evidence="6">
    <location>
        <begin position="368"/>
        <end position="390"/>
    </location>
</feature>
<evidence type="ECO:0000256" key="3">
    <source>
        <dbReference type="ARBA" id="ARBA00022692"/>
    </source>
</evidence>
<protein>
    <submittedName>
        <fullName evidence="7">Uncharacterized protein</fullName>
    </submittedName>
</protein>
<dbReference type="OrthoDB" id="163794at2759"/>
<dbReference type="PANTHER" id="PTHR21346:SF10">
    <property type="entry name" value="TRANSMEMBRANE PROTEIN"/>
    <property type="match status" value="1"/>
</dbReference>
<evidence type="ECO:0000256" key="2">
    <source>
        <dbReference type="ARBA" id="ARBA00009160"/>
    </source>
</evidence>
<dbReference type="InParanoid" id="E3KIZ0"/>
<sequence length="390" mass="43237">MTNCSGCLAGGSFLLLQRWKLNFGRRSEAALDSCPNVNLQAGFKLPAGDNPPDPQEELDAFLPIPTHPNQIQIPTTWNRFKYMESTSKYRCRFSVNLSSDSDMLTPIPLDHPNTKTHQKLDHQHPKKLPNNSTLDPKTIILKDQDLSLDTPRNHRISTKPVIQLNAALPPQTFDPQPQQPVELEPAEFTSLLSVRKLSFGTLTGTCAGVFIKNGLNFLTFLFGGGFVLLQFLHSSSLIKINWKMWAKQYEYKFWSAKEPPTKSIVTRFLDFLTSDIQYQSTFTVGFFLRLRIGGISYTLDFKIQTAWHIPQIIMPMRAVSRESHGGVIGGRVGDRDGGGRAEDGAGGGGVAVVARRLVSLHDQLQFGRATSESGGKRQVTLRGAATANCP</sequence>
<evidence type="ECO:0000256" key="4">
    <source>
        <dbReference type="ARBA" id="ARBA00022989"/>
    </source>
</evidence>
<evidence type="ECO:0000256" key="6">
    <source>
        <dbReference type="SAM" id="MobiDB-lite"/>
    </source>
</evidence>
<dbReference type="VEuPathDB" id="FungiDB:PGTG_10643"/>
<name>E3KIZ0_PUCGT</name>
<evidence type="ECO:0000313" key="7">
    <source>
        <dbReference type="EMBL" id="EFP84265.2"/>
    </source>
</evidence>
<keyword evidence="4" id="KW-1133">Transmembrane helix</keyword>
<dbReference type="HOGENOM" id="CLU_708114_0_0_1"/>
<dbReference type="GO" id="GO:0016020">
    <property type="term" value="C:membrane"/>
    <property type="evidence" value="ECO:0007669"/>
    <property type="project" value="UniProtKB-SubCell"/>
</dbReference>
<comment type="subcellular location">
    <subcellularLocation>
        <location evidence="1">Membrane</location>
    </subcellularLocation>
</comment>
<evidence type="ECO:0000256" key="1">
    <source>
        <dbReference type="ARBA" id="ARBA00004370"/>
    </source>
</evidence>
<dbReference type="RefSeq" id="XP_003328684.2">
    <property type="nucleotide sequence ID" value="XM_003328636.2"/>
</dbReference>
<dbReference type="PANTHER" id="PTHR21346">
    <property type="entry name" value="FUN14 DOMAIN CONTAINING"/>
    <property type="match status" value="1"/>
</dbReference>
<dbReference type="STRING" id="418459.E3KIZ0"/>
<reference key="1">
    <citation type="submission" date="2007-01" db="EMBL/GenBank/DDBJ databases">
        <title>The Genome Sequence of Puccinia graminis f. sp. tritici Strain CRL 75-36-700-3.</title>
        <authorList>
            <consortium name="The Broad Institute Genome Sequencing Platform"/>
            <person name="Birren B."/>
            <person name="Lander E."/>
            <person name="Galagan J."/>
            <person name="Nusbaum C."/>
            <person name="Devon K."/>
            <person name="Cuomo C."/>
            <person name="Jaffe D."/>
            <person name="Butler J."/>
            <person name="Alvarez P."/>
            <person name="Gnerre S."/>
            <person name="Grabherr M."/>
            <person name="Mauceli E."/>
            <person name="Brockman W."/>
            <person name="Young S."/>
            <person name="LaButti K."/>
            <person name="Sykes S."/>
            <person name="DeCaprio D."/>
            <person name="Crawford M."/>
            <person name="Koehrsen M."/>
            <person name="Engels R."/>
            <person name="Montgomery P."/>
            <person name="Pearson M."/>
            <person name="Howarth C."/>
            <person name="Larson L."/>
            <person name="White J."/>
            <person name="Zeng Q."/>
            <person name="Kodira C."/>
            <person name="Yandava C."/>
            <person name="Alvarado L."/>
            <person name="O'Leary S."/>
            <person name="Szabo L."/>
            <person name="Dean R."/>
            <person name="Schein J."/>
        </authorList>
    </citation>
    <scope>NUCLEOTIDE SEQUENCE</scope>
    <source>
        <strain>CRL 75-36-700-3</strain>
    </source>
</reference>
<dbReference type="Proteomes" id="UP000008783">
    <property type="component" value="Unassembled WGS sequence"/>
</dbReference>
<keyword evidence="8" id="KW-1185">Reference proteome</keyword>
<dbReference type="KEGG" id="pgr:PGTG_10643"/>
<gene>
    <name evidence="7" type="ORF">PGTG_10643</name>
</gene>
<proteinExistence type="inferred from homology"/>
<dbReference type="EMBL" id="DS178289">
    <property type="protein sequence ID" value="EFP84265.2"/>
    <property type="molecule type" value="Genomic_DNA"/>
</dbReference>
<comment type="similarity">
    <text evidence="2">Belongs to the FUN14 family.</text>
</comment>
<dbReference type="AlphaFoldDB" id="E3KIZ0"/>
<reference evidence="8" key="2">
    <citation type="journal article" date="2011" name="Proc. Natl. Acad. Sci. U.S.A.">
        <title>Obligate biotrophy features unraveled by the genomic analysis of rust fungi.</title>
        <authorList>
            <person name="Duplessis S."/>
            <person name="Cuomo C.A."/>
            <person name="Lin Y.-C."/>
            <person name="Aerts A."/>
            <person name="Tisserant E."/>
            <person name="Veneault-Fourrey C."/>
            <person name="Joly D.L."/>
            <person name="Hacquard S."/>
            <person name="Amselem J."/>
            <person name="Cantarel B.L."/>
            <person name="Chiu R."/>
            <person name="Coutinho P.M."/>
            <person name="Feau N."/>
            <person name="Field M."/>
            <person name="Frey P."/>
            <person name="Gelhaye E."/>
            <person name="Goldberg J."/>
            <person name="Grabherr M.G."/>
            <person name="Kodira C.D."/>
            <person name="Kohler A."/>
            <person name="Kuees U."/>
            <person name="Lindquist E.A."/>
            <person name="Lucas S.M."/>
            <person name="Mago R."/>
            <person name="Mauceli E."/>
            <person name="Morin E."/>
            <person name="Murat C."/>
            <person name="Pangilinan J.L."/>
            <person name="Park R."/>
            <person name="Pearson M."/>
            <person name="Quesneville H."/>
            <person name="Rouhier N."/>
            <person name="Sakthikumar S."/>
            <person name="Salamov A.A."/>
            <person name="Schmutz J."/>
            <person name="Selles B."/>
            <person name="Shapiro H."/>
            <person name="Tanguay P."/>
            <person name="Tuskan G.A."/>
            <person name="Henrissat B."/>
            <person name="Van de Peer Y."/>
            <person name="Rouze P."/>
            <person name="Ellis J.G."/>
            <person name="Dodds P.N."/>
            <person name="Schein J.E."/>
            <person name="Zhong S."/>
            <person name="Hamelin R.C."/>
            <person name="Grigoriev I.V."/>
            <person name="Szabo L.J."/>
            <person name="Martin F."/>
        </authorList>
    </citation>
    <scope>NUCLEOTIDE SEQUENCE [LARGE SCALE GENOMIC DNA]</scope>
    <source>
        <strain evidence="8">CRL 75-36-700-3 / race SCCL</strain>
    </source>
</reference>
<keyword evidence="5" id="KW-0472">Membrane</keyword>
<dbReference type="InterPro" id="IPR007014">
    <property type="entry name" value="FUN14"/>
</dbReference>
<organism evidence="7 8">
    <name type="scientific">Puccinia graminis f. sp. tritici (strain CRL 75-36-700-3 / race SCCL)</name>
    <name type="common">Black stem rust fungus</name>
    <dbReference type="NCBI Taxonomy" id="418459"/>
    <lineage>
        <taxon>Eukaryota</taxon>
        <taxon>Fungi</taxon>
        <taxon>Dikarya</taxon>
        <taxon>Basidiomycota</taxon>
        <taxon>Pucciniomycotina</taxon>
        <taxon>Pucciniomycetes</taxon>
        <taxon>Pucciniales</taxon>
        <taxon>Pucciniaceae</taxon>
        <taxon>Puccinia</taxon>
    </lineage>
</organism>
<accession>E3KIZ0</accession>
<keyword evidence="3" id="KW-0812">Transmembrane</keyword>
<dbReference type="GeneID" id="10545527"/>
<evidence type="ECO:0000313" key="8">
    <source>
        <dbReference type="Proteomes" id="UP000008783"/>
    </source>
</evidence>
<evidence type="ECO:0000256" key="5">
    <source>
        <dbReference type="ARBA" id="ARBA00023136"/>
    </source>
</evidence>
<feature type="region of interest" description="Disordered" evidence="6">
    <location>
        <begin position="112"/>
        <end position="135"/>
    </location>
</feature>
<dbReference type="Pfam" id="PF04930">
    <property type="entry name" value="FUN14"/>
    <property type="match status" value="1"/>
</dbReference>